<organism evidence="1 2">
    <name type="scientific">Ambrosiozyma monospora</name>
    <name type="common">Yeast</name>
    <name type="synonym">Endomycopsis monosporus</name>
    <dbReference type="NCBI Taxonomy" id="43982"/>
    <lineage>
        <taxon>Eukaryota</taxon>
        <taxon>Fungi</taxon>
        <taxon>Dikarya</taxon>
        <taxon>Ascomycota</taxon>
        <taxon>Saccharomycotina</taxon>
        <taxon>Pichiomycetes</taxon>
        <taxon>Pichiales</taxon>
        <taxon>Pichiaceae</taxon>
        <taxon>Ambrosiozyma</taxon>
    </lineage>
</organism>
<name>A0ACB5T711_AMBMO</name>
<sequence length="291" mass="33193">MNVGLHEEAKIGFQALELKYLEFYENKKMPYLGTFSRLSYEETKAACVDPFTRLESEMLNIEYEYDSDLEEDSDDEGEGDDLEKDDDDEDDEDTEETSDIDEFVETDEVGEGNLKKRIIGTLVPVTRWLDEENTTPNDDFAKYFDSLQYERLSNKITYPIDPFHNYWESQNSSQSPLKGKQNALSKNAILNATNSNASTPLVNTISTTAGKQAAPLMANMVVKKKVITDVDDSKKLTDFIIMNNEFTINTMTEVAQKQILSKYSKAVVKNSIRDIANFDKKKNQWVIKTSV</sequence>
<reference evidence="1" key="1">
    <citation type="submission" date="2023-04" db="EMBL/GenBank/DDBJ databases">
        <title>Ambrosiozyma monospora NBRC 10751.</title>
        <authorList>
            <person name="Ichikawa N."/>
            <person name="Sato H."/>
            <person name="Tonouchi N."/>
        </authorList>
    </citation>
    <scope>NUCLEOTIDE SEQUENCE</scope>
    <source>
        <strain evidence="1">NBRC 10751</strain>
    </source>
</reference>
<dbReference type="EMBL" id="BSXS01004385">
    <property type="protein sequence ID" value="GME82902.1"/>
    <property type="molecule type" value="Genomic_DNA"/>
</dbReference>
<dbReference type="Proteomes" id="UP001165064">
    <property type="component" value="Unassembled WGS sequence"/>
</dbReference>
<evidence type="ECO:0000313" key="1">
    <source>
        <dbReference type="EMBL" id="GME82902.1"/>
    </source>
</evidence>
<gene>
    <name evidence="1" type="ORF">Amon02_000582100</name>
</gene>
<keyword evidence="2" id="KW-1185">Reference proteome</keyword>
<proteinExistence type="predicted"/>
<comment type="caution">
    <text evidence="1">The sequence shown here is derived from an EMBL/GenBank/DDBJ whole genome shotgun (WGS) entry which is preliminary data.</text>
</comment>
<protein>
    <submittedName>
        <fullName evidence="1">Unnamed protein product</fullName>
    </submittedName>
</protein>
<accession>A0ACB5T711</accession>
<evidence type="ECO:0000313" key="2">
    <source>
        <dbReference type="Proteomes" id="UP001165064"/>
    </source>
</evidence>